<feature type="domain" description="Sulfatase-modifying factor enzyme-like" evidence="1">
    <location>
        <begin position="63"/>
        <end position="322"/>
    </location>
</feature>
<dbReference type="GO" id="GO:0000272">
    <property type="term" value="P:polysaccharide catabolic process"/>
    <property type="evidence" value="ECO:0007669"/>
    <property type="project" value="InterPro"/>
</dbReference>
<evidence type="ECO:0000259" key="1">
    <source>
        <dbReference type="Pfam" id="PF03781"/>
    </source>
</evidence>
<dbReference type="GO" id="GO:0120147">
    <property type="term" value="F:formylglycine-generating oxidase activity"/>
    <property type="evidence" value="ECO:0007669"/>
    <property type="project" value="TreeGrafter"/>
</dbReference>
<dbReference type="PANTHER" id="PTHR23150:SF35">
    <property type="entry name" value="BLL6746 PROTEIN"/>
    <property type="match status" value="1"/>
</dbReference>
<dbReference type="Pfam" id="PF00404">
    <property type="entry name" value="Dockerin_1"/>
    <property type="match status" value="1"/>
</dbReference>
<dbReference type="InterPro" id="IPR013424">
    <property type="entry name" value="Ice-binding_C"/>
</dbReference>
<dbReference type="AlphaFoldDB" id="A0A0F9TR73"/>
<dbReference type="PANTHER" id="PTHR23150">
    <property type="entry name" value="SULFATASE MODIFYING FACTOR 1, 2"/>
    <property type="match status" value="1"/>
</dbReference>
<dbReference type="EMBL" id="LAZR01000210">
    <property type="protein sequence ID" value="KKN81819.1"/>
    <property type="molecule type" value="Genomic_DNA"/>
</dbReference>
<dbReference type="Gene3D" id="3.90.1580.10">
    <property type="entry name" value="paralog of FGE (formylglycine-generating enzyme)"/>
    <property type="match status" value="1"/>
</dbReference>
<dbReference type="InterPro" id="IPR042095">
    <property type="entry name" value="SUMF_sf"/>
</dbReference>
<dbReference type="InterPro" id="IPR051043">
    <property type="entry name" value="Sulfatase_Mod_Factor_Kinase"/>
</dbReference>
<dbReference type="InterPro" id="IPR002105">
    <property type="entry name" value="Dockerin_1_rpt"/>
</dbReference>
<proteinExistence type="predicted"/>
<accession>A0A0F9TR73</accession>
<dbReference type="Pfam" id="PF03781">
    <property type="entry name" value="FGE-sulfatase"/>
    <property type="match status" value="1"/>
</dbReference>
<comment type="caution">
    <text evidence="2">The sequence shown here is derived from an EMBL/GenBank/DDBJ whole genome shotgun (WGS) entry which is preliminary data.</text>
</comment>
<gene>
    <name evidence="2" type="ORF">LCGC14_0315850</name>
</gene>
<dbReference type="NCBIfam" id="TIGR02595">
    <property type="entry name" value="PEP_CTERM"/>
    <property type="match status" value="1"/>
</dbReference>
<protein>
    <recommendedName>
        <fullName evidence="1">Sulfatase-modifying factor enzyme-like domain-containing protein</fullName>
    </recommendedName>
</protein>
<reference evidence="2" key="1">
    <citation type="journal article" date="2015" name="Nature">
        <title>Complex archaea that bridge the gap between prokaryotes and eukaryotes.</title>
        <authorList>
            <person name="Spang A."/>
            <person name="Saw J.H."/>
            <person name="Jorgensen S.L."/>
            <person name="Zaremba-Niedzwiedzka K."/>
            <person name="Martijn J."/>
            <person name="Lind A.E."/>
            <person name="van Eijk R."/>
            <person name="Schleper C."/>
            <person name="Guy L."/>
            <person name="Ettema T.J."/>
        </authorList>
    </citation>
    <scope>NUCLEOTIDE SEQUENCE</scope>
</reference>
<dbReference type="GO" id="GO:0004553">
    <property type="term" value="F:hydrolase activity, hydrolyzing O-glycosyl compounds"/>
    <property type="evidence" value="ECO:0007669"/>
    <property type="project" value="InterPro"/>
</dbReference>
<dbReference type="Gene3D" id="1.10.1330.10">
    <property type="entry name" value="Dockerin domain"/>
    <property type="match status" value="1"/>
</dbReference>
<dbReference type="InterPro" id="IPR016187">
    <property type="entry name" value="CTDL_fold"/>
</dbReference>
<name>A0A0F9TR73_9ZZZZ</name>
<dbReference type="SUPFAM" id="SSF56436">
    <property type="entry name" value="C-type lectin-like"/>
    <property type="match status" value="1"/>
</dbReference>
<dbReference type="InterPro" id="IPR005532">
    <property type="entry name" value="SUMF_dom"/>
</dbReference>
<dbReference type="SUPFAM" id="SSF63446">
    <property type="entry name" value="Type I dockerin domain"/>
    <property type="match status" value="1"/>
</dbReference>
<sequence length="474" mass="50798">MKHAAIMMAVLLPCAGLAQAGTRADLSGDVVVDFSTTADMPLMTIGDTGNAADGTGYGSVGYDYSIGKFEVTAGQYTEFLNAVAGADTYELYHLDMFYDPPLLPRADGCQIERTGSSGSYAYSVAADYADRPVNYVSWADAARFANWLTNGMPTGLQGLATTEDGSYFLNGATSLADLMAVTREADAVYVVPSEDEWYKAAYYDAGATTYYDYATGSDTLPSNDLIDPDPGNNANFMDPWWDYTLGAPVWRTEVGEFENSESPYGTFDMTGNVSEFTDTAYDANRRIRRGGDYYIDASGMDSGVRRYGQPTQYSFAFGFRIVSLGGAPGDFDGDGDVDADDIDLLCDNLGDAAYDVDGDGDADEDDMIYLIETLVELTDGVRVGTKRGDFNLDGLVNGTDLALMKVAFGQPGQDYADGNANCDAFVNGTDLAILKTNFGFIAPPSPGGVPEPVTIGLLSLGGLAMLRRRRSLRN</sequence>
<organism evidence="2">
    <name type="scientific">marine sediment metagenome</name>
    <dbReference type="NCBI Taxonomy" id="412755"/>
    <lineage>
        <taxon>unclassified sequences</taxon>
        <taxon>metagenomes</taxon>
        <taxon>ecological metagenomes</taxon>
    </lineage>
</organism>
<dbReference type="InterPro" id="IPR036439">
    <property type="entry name" value="Dockerin_dom_sf"/>
</dbReference>
<evidence type="ECO:0000313" key="2">
    <source>
        <dbReference type="EMBL" id="KKN81819.1"/>
    </source>
</evidence>